<organism evidence="2 3">
    <name type="scientific">Scophthalmus maximus</name>
    <name type="common">Turbot</name>
    <name type="synonym">Psetta maxima</name>
    <dbReference type="NCBI Taxonomy" id="52904"/>
    <lineage>
        <taxon>Eukaryota</taxon>
        <taxon>Metazoa</taxon>
        <taxon>Chordata</taxon>
        <taxon>Craniata</taxon>
        <taxon>Vertebrata</taxon>
        <taxon>Euteleostomi</taxon>
        <taxon>Actinopterygii</taxon>
        <taxon>Neopterygii</taxon>
        <taxon>Teleostei</taxon>
        <taxon>Neoteleostei</taxon>
        <taxon>Acanthomorphata</taxon>
        <taxon>Carangaria</taxon>
        <taxon>Pleuronectiformes</taxon>
        <taxon>Pleuronectoidei</taxon>
        <taxon>Scophthalmidae</taxon>
        <taxon>Scophthalmus</taxon>
    </lineage>
</organism>
<name>A0A6A4T436_SCOMX</name>
<sequence length="210" mass="23145">MLCAAGVILFERTLIDLNLRASVRIQDRLDSFARSPAPLLSLSCDFPPLNTLDAFVNESPLIVINMTSLRPPCAAVPHFGQPSTNRRDNVTDIDVLSPERSCGHEIDGEDEGARRRKRRRRALESELDREPARETTEWTETDDSEAQTQSSCGSEGSCGTLLSPEESIYPLPAIRSLLKSRKVIVCNATCSKSIVVVTVSSDPNKVYTRA</sequence>
<feature type="region of interest" description="Disordered" evidence="1">
    <location>
        <begin position="100"/>
        <end position="159"/>
    </location>
</feature>
<evidence type="ECO:0000313" key="2">
    <source>
        <dbReference type="EMBL" id="KAF0040927.1"/>
    </source>
</evidence>
<proteinExistence type="predicted"/>
<dbReference type="EMBL" id="VEVO01000006">
    <property type="protein sequence ID" value="KAF0040927.1"/>
    <property type="molecule type" value="Genomic_DNA"/>
</dbReference>
<evidence type="ECO:0000313" key="3">
    <source>
        <dbReference type="Proteomes" id="UP000438429"/>
    </source>
</evidence>
<dbReference type="AlphaFoldDB" id="A0A6A4T436"/>
<protein>
    <submittedName>
        <fullName evidence="2">Uncharacterized protein</fullName>
    </submittedName>
</protein>
<feature type="compositionally biased region" description="Basic and acidic residues" evidence="1">
    <location>
        <begin position="122"/>
        <end position="136"/>
    </location>
</feature>
<accession>A0A6A4T436</accession>
<dbReference type="Proteomes" id="UP000438429">
    <property type="component" value="Unassembled WGS sequence"/>
</dbReference>
<comment type="caution">
    <text evidence="2">The sequence shown here is derived from an EMBL/GenBank/DDBJ whole genome shotgun (WGS) entry which is preliminary data.</text>
</comment>
<reference evidence="2 3" key="1">
    <citation type="submission" date="2019-06" db="EMBL/GenBank/DDBJ databases">
        <title>Draft genomes of female and male turbot (Scophthalmus maximus).</title>
        <authorList>
            <person name="Xu H."/>
            <person name="Xu X.-W."/>
            <person name="Shao C."/>
            <person name="Chen S."/>
        </authorList>
    </citation>
    <scope>NUCLEOTIDE SEQUENCE [LARGE SCALE GENOMIC DNA]</scope>
    <source>
        <strain evidence="2">Ysfricsl-2016a</strain>
        <tissue evidence="2">Blood</tissue>
    </source>
</reference>
<evidence type="ECO:0000256" key="1">
    <source>
        <dbReference type="SAM" id="MobiDB-lite"/>
    </source>
</evidence>
<gene>
    <name evidence="2" type="ORF">F2P81_006825</name>
</gene>